<dbReference type="Pfam" id="PF01145">
    <property type="entry name" value="Band_7"/>
    <property type="match status" value="1"/>
</dbReference>
<dbReference type="InterPro" id="IPR050710">
    <property type="entry name" value="Band7/mec-2_domain"/>
</dbReference>
<dbReference type="PANTHER" id="PTHR43327:SF10">
    <property type="entry name" value="STOMATIN-LIKE PROTEIN 2, MITOCHONDRIAL"/>
    <property type="match status" value="1"/>
</dbReference>
<comment type="subcellular location">
    <subcellularLocation>
        <location evidence="1">Mitochondrion</location>
    </subcellularLocation>
</comment>
<accession>A0A1R2C2H1</accession>
<dbReference type="PRINTS" id="PR00721">
    <property type="entry name" value="STOMATIN"/>
</dbReference>
<evidence type="ECO:0000313" key="5">
    <source>
        <dbReference type="EMBL" id="OMJ83135.1"/>
    </source>
</evidence>
<dbReference type="OrthoDB" id="434619at2759"/>
<dbReference type="InterPro" id="IPR036013">
    <property type="entry name" value="Band_7/SPFH_dom_sf"/>
</dbReference>
<dbReference type="InterPro" id="IPR001107">
    <property type="entry name" value="Band_7"/>
</dbReference>
<keyword evidence="3" id="KW-0496">Mitochondrion</keyword>
<proteinExistence type="inferred from homology"/>
<dbReference type="Gene3D" id="3.30.479.30">
    <property type="entry name" value="Band 7 domain"/>
    <property type="match status" value="1"/>
</dbReference>
<evidence type="ECO:0000313" key="6">
    <source>
        <dbReference type="Proteomes" id="UP000187209"/>
    </source>
</evidence>
<keyword evidence="6" id="KW-1185">Reference proteome</keyword>
<dbReference type="InterPro" id="IPR001972">
    <property type="entry name" value="Stomatin_HflK_fam"/>
</dbReference>
<dbReference type="InterPro" id="IPR032435">
    <property type="entry name" value="STML2-like_C"/>
</dbReference>
<dbReference type="Pfam" id="PF16200">
    <property type="entry name" value="Band_7_C"/>
    <property type="match status" value="1"/>
</dbReference>
<sequence length="292" mass="32716">MNKSISPLFFGAFKLIRVKEKQAVVIERFGKFLKQLSPGLHILFPYIDSIAYVHSLKEEVYQISSQAAITRDNVEITFDAVLFLKVIDAQKASYGIGNPIEAMQQLAQTTMRSELGKIKLDDTFRGREELNHAIVTILNESSVSWGINCMRYEIKDITIPSTLRKAMERQAESERQKRAEILNTEGKKKAEINVAEGSRQSSILRAEGEAQAIQIKADANAESIRLLNKSLESEKSLQAVRLRIAEKYMEAYSSLGKNGNIMVIPSVPSEVGQMVNKAFSIFDDIDKIPNSS</sequence>
<evidence type="ECO:0000256" key="3">
    <source>
        <dbReference type="ARBA" id="ARBA00023128"/>
    </source>
</evidence>
<evidence type="ECO:0000256" key="2">
    <source>
        <dbReference type="ARBA" id="ARBA00008164"/>
    </source>
</evidence>
<dbReference type="CDD" id="cd08829">
    <property type="entry name" value="SPFH_paraslipin"/>
    <property type="match status" value="1"/>
</dbReference>
<dbReference type="GO" id="GO:0005886">
    <property type="term" value="C:plasma membrane"/>
    <property type="evidence" value="ECO:0007669"/>
    <property type="project" value="UniProtKB-ARBA"/>
</dbReference>
<dbReference type="PANTHER" id="PTHR43327">
    <property type="entry name" value="STOMATIN-LIKE PROTEIN 2, MITOCHONDRIAL"/>
    <property type="match status" value="1"/>
</dbReference>
<reference evidence="5 6" key="1">
    <citation type="submission" date="2016-11" db="EMBL/GenBank/DDBJ databases">
        <title>The macronuclear genome of Stentor coeruleus: a giant cell with tiny introns.</title>
        <authorList>
            <person name="Slabodnick M."/>
            <person name="Ruby J.G."/>
            <person name="Reiff S.B."/>
            <person name="Swart E.C."/>
            <person name="Gosai S."/>
            <person name="Prabakaran S."/>
            <person name="Witkowska E."/>
            <person name="Larue G.E."/>
            <person name="Fisher S."/>
            <person name="Freeman R.M."/>
            <person name="Gunawardena J."/>
            <person name="Chu W."/>
            <person name="Stover N.A."/>
            <person name="Gregory B.D."/>
            <person name="Nowacki M."/>
            <person name="Derisi J."/>
            <person name="Roy S.W."/>
            <person name="Marshall W.F."/>
            <person name="Sood P."/>
        </authorList>
    </citation>
    <scope>NUCLEOTIDE SEQUENCE [LARGE SCALE GENOMIC DNA]</scope>
    <source>
        <strain evidence="5">WM001</strain>
    </source>
</reference>
<feature type="domain" description="Band 7" evidence="4">
    <location>
        <begin position="13"/>
        <end position="171"/>
    </location>
</feature>
<dbReference type="GO" id="GO:0007005">
    <property type="term" value="P:mitochondrion organization"/>
    <property type="evidence" value="ECO:0007669"/>
    <property type="project" value="TreeGrafter"/>
</dbReference>
<evidence type="ECO:0000256" key="1">
    <source>
        <dbReference type="ARBA" id="ARBA00004173"/>
    </source>
</evidence>
<evidence type="ECO:0000259" key="4">
    <source>
        <dbReference type="SMART" id="SM00244"/>
    </source>
</evidence>
<dbReference type="SUPFAM" id="SSF117892">
    <property type="entry name" value="Band 7/SPFH domain"/>
    <property type="match status" value="1"/>
</dbReference>
<dbReference type="EMBL" id="MPUH01000314">
    <property type="protein sequence ID" value="OMJ83135.1"/>
    <property type="molecule type" value="Genomic_DNA"/>
</dbReference>
<dbReference type="SMART" id="SM00244">
    <property type="entry name" value="PHB"/>
    <property type="match status" value="1"/>
</dbReference>
<protein>
    <recommendedName>
        <fullName evidence="4">Band 7 domain-containing protein</fullName>
    </recommendedName>
</protein>
<dbReference type="FunFam" id="3.30.479.30:FF:000004">
    <property type="entry name" value="Putative membrane protease family, stomatin"/>
    <property type="match status" value="1"/>
</dbReference>
<dbReference type="GO" id="GO:0005739">
    <property type="term" value="C:mitochondrion"/>
    <property type="evidence" value="ECO:0007669"/>
    <property type="project" value="UniProtKB-SubCell"/>
</dbReference>
<organism evidence="5 6">
    <name type="scientific">Stentor coeruleus</name>
    <dbReference type="NCBI Taxonomy" id="5963"/>
    <lineage>
        <taxon>Eukaryota</taxon>
        <taxon>Sar</taxon>
        <taxon>Alveolata</taxon>
        <taxon>Ciliophora</taxon>
        <taxon>Postciliodesmatophora</taxon>
        <taxon>Heterotrichea</taxon>
        <taxon>Heterotrichida</taxon>
        <taxon>Stentoridae</taxon>
        <taxon>Stentor</taxon>
    </lineage>
</organism>
<gene>
    <name evidence="5" type="ORF">SteCoe_15987</name>
</gene>
<comment type="similarity">
    <text evidence="2">Belongs to the band 7/mec-2 family.</text>
</comment>
<dbReference type="AlphaFoldDB" id="A0A1R2C2H1"/>
<name>A0A1R2C2H1_9CILI</name>
<dbReference type="Proteomes" id="UP000187209">
    <property type="component" value="Unassembled WGS sequence"/>
</dbReference>
<dbReference type="GO" id="GO:0098552">
    <property type="term" value="C:side of membrane"/>
    <property type="evidence" value="ECO:0007669"/>
    <property type="project" value="UniProtKB-ARBA"/>
</dbReference>
<comment type="caution">
    <text evidence="5">The sequence shown here is derived from an EMBL/GenBank/DDBJ whole genome shotgun (WGS) entry which is preliminary data.</text>
</comment>